<protein>
    <submittedName>
        <fullName evidence="2">Uncharacterized protein</fullName>
    </submittedName>
</protein>
<keyword evidence="1" id="KW-1133">Transmembrane helix</keyword>
<evidence type="ECO:0000313" key="3">
    <source>
        <dbReference type="Proteomes" id="UP000708208"/>
    </source>
</evidence>
<evidence type="ECO:0000313" key="2">
    <source>
        <dbReference type="EMBL" id="CAG7817427.1"/>
    </source>
</evidence>
<accession>A0A8J2KQH9</accession>
<dbReference type="AlphaFoldDB" id="A0A8J2KQH9"/>
<organism evidence="2 3">
    <name type="scientific">Allacma fusca</name>
    <dbReference type="NCBI Taxonomy" id="39272"/>
    <lineage>
        <taxon>Eukaryota</taxon>
        <taxon>Metazoa</taxon>
        <taxon>Ecdysozoa</taxon>
        <taxon>Arthropoda</taxon>
        <taxon>Hexapoda</taxon>
        <taxon>Collembola</taxon>
        <taxon>Symphypleona</taxon>
        <taxon>Sminthuridae</taxon>
        <taxon>Allacma</taxon>
    </lineage>
</organism>
<keyword evidence="1" id="KW-0472">Membrane</keyword>
<gene>
    <name evidence="2" type="ORF">AFUS01_LOCUS27999</name>
</gene>
<evidence type="ECO:0000256" key="1">
    <source>
        <dbReference type="SAM" id="Phobius"/>
    </source>
</evidence>
<keyword evidence="3" id="KW-1185">Reference proteome</keyword>
<keyword evidence="1" id="KW-0812">Transmembrane</keyword>
<sequence>MGLKYAFSCAVLGFTDCMIGFVSFIYLNISEYRHKKIGSDEEILLSYILGIYGFLKGLGLCIPAAQLVNEKHCSLNNTKQ</sequence>
<feature type="transmembrane region" description="Helical" evidence="1">
    <location>
        <begin position="6"/>
        <end position="27"/>
    </location>
</feature>
<dbReference type="Proteomes" id="UP000708208">
    <property type="component" value="Unassembled WGS sequence"/>
</dbReference>
<comment type="caution">
    <text evidence="2">The sequence shown here is derived from an EMBL/GenBank/DDBJ whole genome shotgun (WGS) entry which is preliminary data.</text>
</comment>
<reference evidence="2" key="1">
    <citation type="submission" date="2021-06" db="EMBL/GenBank/DDBJ databases">
        <authorList>
            <person name="Hodson N. C."/>
            <person name="Mongue J. A."/>
            <person name="Jaron S. K."/>
        </authorList>
    </citation>
    <scope>NUCLEOTIDE SEQUENCE</scope>
</reference>
<dbReference type="EMBL" id="CAJVCH010393958">
    <property type="protein sequence ID" value="CAG7817427.1"/>
    <property type="molecule type" value="Genomic_DNA"/>
</dbReference>
<name>A0A8J2KQH9_9HEXA</name>
<proteinExistence type="predicted"/>